<dbReference type="Gene3D" id="3.30.40.10">
    <property type="entry name" value="Zinc/RING finger domain, C3HC4 (zinc finger)"/>
    <property type="match status" value="1"/>
</dbReference>
<dbReference type="CDD" id="cd16858">
    <property type="entry name" value="ING_ING3_Yng2p"/>
    <property type="match status" value="1"/>
</dbReference>
<dbReference type="InterPro" id="IPR013083">
    <property type="entry name" value="Znf_RING/FYVE/PHD"/>
</dbReference>
<feature type="site" description="Histone H3K4me3 binding" evidence="4">
    <location>
        <position position="299"/>
    </location>
</feature>
<feature type="region of interest" description="Disordered" evidence="5">
    <location>
        <begin position="193"/>
        <end position="280"/>
    </location>
</feature>
<dbReference type="GO" id="GO:0006325">
    <property type="term" value="P:chromatin organization"/>
    <property type="evidence" value="ECO:0007669"/>
    <property type="project" value="UniProtKB-KW"/>
</dbReference>
<dbReference type="InterPro" id="IPR028651">
    <property type="entry name" value="ING_fam"/>
</dbReference>
<dbReference type="GeneID" id="6072304"/>
<keyword evidence="1" id="KW-0156">Chromatin regulator</keyword>
<keyword evidence="3" id="KW-0804">Transcription</keyword>
<dbReference type="InterPro" id="IPR011011">
    <property type="entry name" value="Znf_FYVE_PHD"/>
</dbReference>
<gene>
    <name evidence="7" type="ORF">LACBIDRAFT_323365</name>
</gene>
<feature type="region of interest" description="Disordered" evidence="5">
    <location>
        <begin position="77"/>
        <end position="96"/>
    </location>
</feature>
<feature type="compositionally biased region" description="Polar residues" evidence="5">
    <location>
        <begin position="225"/>
        <end position="237"/>
    </location>
</feature>
<dbReference type="FunCoup" id="B0CZZ6">
    <property type="interactions" value="94"/>
</dbReference>
<dbReference type="HOGENOM" id="CLU_031900_2_0_1"/>
<dbReference type="AlphaFoldDB" id="B0CZZ6"/>
<dbReference type="OrthoDB" id="5411773at2759"/>
<feature type="site" description="Histone H3K4me3 binding" evidence="4">
    <location>
        <position position="288"/>
    </location>
</feature>
<dbReference type="CDD" id="cd15505">
    <property type="entry name" value="PHD_ING"/>
    <property type="match status" value="1"/>
</dbReference>
<dbReference type="PANTHER" id="PTHR10333:SF103">
    <property type="entry name" value="INHIBITOR OF GROWTH PROTEIN 3"/>
    <property type="match status" value="1"/>
</dbReference>
<feature type="domain" description="Inhibitor of growth protein N-terminal histone-binding" evidence="6">
    <location>
        <begin position="18"/>
        <end position="151"/>
    </location>
</feature>
<dbReference type="Gene3D" id="6.10.140.1740">
    <property type="match status" value="1"/>
</dbReference>
<feature type="compositionally biased region" description="Acidic residues" evidence="5">
    <location>
        <begin position="262"/>
        <end position="280"/>
    </location>
</feature>
<organism evidence="8">
    <name type="scientific">Laccaria bicolor (strain S238N-H82 / ATCC MYA-4686)</name>
    <name type="common">Bicoloured deceiver</name>
    <name type="synonym">Laccaria laccata var. bicolor</name>
    <dbReference type="NCBI Taxonomy" id="486041"/>
    <lineage>
        <taxon>Eukaryota</taxon>
        <taxon>Fungi</taxon>
        <taxon>Dikarya</taxon>
        <taxon>Basidiomycota</taxon>
        <taxon>Agaricomycotina</taxon>
        <taxon>Agaricomycetes</taxon>
        <taxon>Agaricomycetidae</taxon>
        <taxon>Agaricales</taxon>
        <taxon>Agaricineae</taxon>
        <taxon>Hydnangiaceae</taxon>
        <taxon>Laccaria</taxon>
    </lineage>
</organism>
<accession>B0CZZ6</accession>
<keyword evidence="2" id="KW-0805">Transcription regulation</keyword>
<dbReference type="InParanoid" id="B0CZZ6"/>
<reference evidence="7 8" key="1">
    <citation type="journal article" date="2008" name="Nature">
        <title>The genome of Laccaria bicolor provides insights into mycorrhizal symbiosis.</title>
        <authorList>
            <person name="Martin F."/>
            <person name="Aerts A."/>
            <person name="Ahren D."/>
            <person name="Brun A."/>
            <person name="Danchin E.G.J."/>
            <person name="Duchaussoy F."/>
            <person name="Gibon J."/>
            <person name="Kohler A."/>
            <person name="Lindquist E."/>
            <person name="Pereda V."/>
            <person name="Salamov A."/>
            <person name="Shapiro H.J."/>
            <person name="Wuyts J."/>
            <person name="Blaudez D."/>
            <person name="Buee M."/>
            <person name="Brokstein P."/>
            <person name="Canbaeck B."/>
            <person name="Cohen D."/>
            <person name="Courty P.E."/>
            <person name="Coutinho P.M."/>
            <person name="Delaruelle C."/>
            <person name="Detter J.C."/>
            <person name="Deveau A."/>
            <person name="DiFazio S."/>
            <person name="Duplessis S."/>
            <person name="Fraissinet-Tachet L."/>
            <person name="Lucic E."/>
            <person name="Frey-Klett P."/>
            <person name="Fourrey C."/>
            <person name="Feussner I."/>
            <person name="Gay G."/>
            <person name="Grimwood J."/>
            <person name="Hoegger P.J."/>
            <person name="Jain P."/>
            <person name="Kilaru S."/>
            <person name="Labbe J."/>
            <person name="Lin Y.C."/>
            <person name="Legue V."/>
            <person name="Le Tacon F."/>
            <person name="Marmeisse R."/>
            <person name="Melayah D."/>
            <person name="Montanini B."/>
            <person name="Muratet M."/>
            <person name="Nehls U."/>
            <person name="Niculita-Hirzel H."/>
            <person name="Oudot-Le Secq M.P."/>
            <person name="Peter M."/>
            <person name="Quesneville H."/>
            <person name="Rajashekar B."/>
            <person name="Reich M."/>
            <person name="Rouhier N."/>
            <person name="Schmutz J."/>
            <person name="Yin T."/>
            <person name="Chalot M."/>
            <person name="Henrissat B."/>
            <person name="Kuees U."/>
            <person name="Lucas S."/>
            <person name="Van de Peer Y."/>
            <person name="Podila G.K."/>
            <person name="Polle A."/>
            <person name="Pukkila P.J."/>
            <person name="Richardson P.M."/>
            <person name="Rouze P."/>
            <person name="Sanders I.R."/>
            <person name="Stajich J.E."/>
            <person name="Tunlid A."/>
            <person name="Tuskan G."/>
            <person name="Grigoriev I.V."/>
        </authorList>
    </citation>
    <scope>NUCLEOTIDE SEQUENCE [LARGE SCALE GENOMIC DNA]</scope>
    <source>
        <strain evidence="8">S238N-H82 / ATCC MYA-4686</strain>
    </source>
</reference>
<sequence length="353" mass="38528">MAGTVAASVQNLEEAANLASDLITSLDNLPSEVQHLLNEIRLKDRRCQELQQDIAKDQAKYIKYSLRQDPAVPSPAQIGSKLNSAGGDAPGEAPQVSTQNKLVPKAHLPARIAASYVEIDALSNEKVVLAQRLIDLITRTRARVDANLVNVQVLQGESVSTPYSARRPEGMSGGLNLVAQSGEGVRALTARTGLGSADSSVPSTPPAMVSGPSYNKKRRITTTTSIKLQSPTPSTPQAAPVVSYPKSRLSRQVQLTRSQQQQEEDLDADAEGEEDLEGEDAEDDLTPYCFCHKPSFGDMIGCDNLECPYQWLFVGYDPHICLFFPPVSIDKWYCPECVRNRSAVPERRKGRKK</sequence>
<evidence type="ECO:0000256" key="3">
    <source>
        <dbReference type="ARBA" id="ARBA00023163"/>
    </source>
</evidence>
<dbReference type="GO" id="GO:0000785">
    <property type="term" value="C:chromatin"/>
    <property type="evidence" value="ECO:0007669"/>
    <property type="project" value="UniProtKB-ARBA"/>
</dbReference>
<dbReference type="SMART" id="SM01408">
    <property type="entry name" value="ING"/>
    <property type="match status" value="1"/>
</dbReference>
<feature type="compositionally biased region" description="Low complexity" evidence="5">
    <location>
        <begin position="250"/>
        <end position="261"/>
    </location>
</feature>
<evidence type="ECO:0000313" key="7">
    <source>
        <dbReference type="EMBL" id="EDR12704.1"/>
    </source>
</evidence>
<dbReference type="Pfam" id="PF12998">
    <property type="entry name" value="ING"/>
    <property type="match status" value="1"/>
</dbReference>
<evidence type="ECO:0000256" key="1">
    <source>
        <dbReference type="ARBA" id="ARBA00022853"/>
    </source>
</evidence>
<feature type="site" description="Histone H3K4me3 binding" evidence="4">
    <location>
        <position position="303"/>
    </location>
</feature>
<dbReference type="Proteomes" id="UP000001194">
    <property type="component" value="Unassembled WGS sequence"/>
</dbReference>
<dbReference type="KEGG" id="lbc:LACBIDRAFT_323365"/>
<name>B0CZZ6_LACBS</name>
<protein>
    <submittedName>
        <fullName evidence="7">Predicted protein</fullName>
    </submittedName>
</protein>
<keyword evidence="8" id="KW-1185">Reference proteome</keyword>
<evidence type="ECO:0000256" key="4">
    <source>
        <dbReference type="PIRSR" id="PIRSR628651-50"/>
    </source>
</evidence>
<dbReference type="RefSeq" id="XP_001876968.1">
    <property type="nucleotide sequence ID" value="XM_001876933.1"/>
</dbReference>
<dbReference type="PANTHER" id="PTHR10333">
    <property type="entry name" value="INHIBITOR OF GROWTH PROTEIN"/>
    <property type="match status" value="1"/>
</dbReference>
<dbReference type="InterPro" id="IPR024610">
    <property type="entry name" value="ING_N_histone-binding"/>
</dbReference>
<evidence type="ECO:0000256" key="2">
    <source>
        <dbReference type="ARBA" id="ARBA00023015"/>
    </source>
</evidence>
<dbReference type="SUPFAM" id="SSF57903">
    <property type="entry name" value="FYVE/PHD zinc finger"/>
    <property type="match status" value="1"/>
</dbReference>
<proteinExistence type="predicted"/>
<dbReference type="STRING" id="486041.B0CZZ6"/>
<evidence type="ECO:0000313" key="8">
    <source>
        <dbReference type="Proteomes" id="UP000001194"/>
    </source>
</evidence>
<dbReference type="EMBL" id="DS547094">
    <property type="protein sequence ID" value="EDR12704.1"/>
    <property type="molecule type" value="Genomic_DNA"/>
</dbReference>
<evidence type="ECO:0000259" key="6">
    <source>
        <dbReference type="SMART" id="SM01408"/>
    </source>
</evidence>
<evidence type="ECO:0000256" key="5">
    <source>
        <dbReference type="SAM" id="MobiDB-lite"/>
    </source>
</evidence>
<feature type="site" description="Histone H3K4me3 binding" evidence="4">
    <location>
        <position position="311"/>
    </location>
</feature>